<dbReference type="Proteomes" id="UP000178894">
    <property type="component" value="Unassembled WGS sequence"/>
</dbReference>
<comment type="caution">
    <text evidence="1">The sequence shown here is derived from an EMBL/GenBank/DDBJ whole genome shotgun (WGS) entry which is preliminary data.</text>
</comment>
<dbReference type="STRING" id="1798364.A3G54_02595"/>
<protein>
    <submittedName>
        <fullName evidence="1">Uncharacterized protein</fullName>
    </submittedName>
</protein>
<proteinExistence type="predicted"/>
<dbReference type="AlphaFoldDB" id="A0A1F5Y121"/>
<reference evidence="1 2" key="1">
    <citation type="journal article" date="2016" name="Nat. Commun.">
        <title>Thousands of microbial genomes shed light on interconnected biogeochemical processes in an aquifer system.</title>
        <authorList>
            <person name="Anantharaman K."/>
            <person name="Brown C.T."/>
            <person name="Hug L.A."/>
            <person name="Sharon I."/>
            <person name="Castelle C.J."/>
            <person name="Probst A.J."/>
            <person name="Thomas B.C."/>
            <person name="Singh A."/>
            <person name="Wilkins M.J."/>
            <person name="Karaoz U."/>
            <person name="Brodie E.L."/>
            <person name="Williams K.H."/>
            <person name="Hubbard S.S."/>
            <person name="Banfield J.F."/>
        </authorList>
    </citation>
    <scope>NUCLEOTIDE SEQUENCE [LARGE SCALE GENOMIC DNA]</scope>
</reference>
<name>A0A1F5Y121_9BACT</name>
<sequence length="114" mass="12630">MQISYVVIICDSKTGKNVVVSVVCEEYMTPDMAVAALDRAARYHELVYGVEMRGEKEKFSGKVAVTLKPKKWLKELPEILLDAVKSVARALGAELRETDEKLLSRFKAAVALTA</sequence>
<evidence type="ECO:0000313" key="1">
    <source>
        <dbReference type="EMBL" id="OGF93773.1"/>
    </source>
</evidence>
<organism evidence="1 2">
    <name type="scientific">Candidatus Giovannonibacteria bacterium RIFCSPLOWO2_12_FULL_44_15</name>
    <dbReference type="NCBI Taxonomy" id="1798364"/>
    <lineage>
        <taxon>Bacteria</taxon>
        <taxon>Candidatus Giovannoniibacteriota</taxon>
    </lineage>
</organism>
<accession>A0A1F5Y121</accession>
<gene>
    <name evidence="1" type="ORF">A3G54_02595</name>
</gene>
<evidence type="ECO:0000313" key="2">
    <source>
        <dbReference type="Proteomes" id="UP000178894"/>
    </source>
</evidence>
<dbReference type="EMBL" id="MFIQ01000004">
    <property type="protein sequence ID" value="OGF93773.1"/>
    <property type="molecule type" value="Genomic_DNA"/>
</dbReference>